<keyword evidence="5" id="KW-0133">Cell shape</keyword>
<dbReference type="Proteomes" id="UP000652995">
    <property type="component" value="Unassembled WGS sequence"/>
</dbReference>
<dbReference type="PROSITE" id="PS51191">
    <property type="entry name" value="FEMABX"/>
    <property type="match status" value="1"/>
</dbReference>
<sequence length="236" mass="28367">MEFGRLNQHEFETFVKDNFLHYTQSHEHFSFRSVNQKDVHLVGVKDEDGTVLAACLLTEARSLKFFKYFYTHRGPVMDYQDLYLVKFFYYHLTEYLKKHNCLFVLTDPYLLENLRDTKGNILKHYDNDLFIKQIAQLGFEHQGYSVGYSQTSQIRWLSVLDLADKSEDQLLKEMDYQTRRNIKKHTRWMYKFVRYLSMKQIDSLSCSEWLKKNMVSSSVIKIILRRCNVYIQEIVC</sequence>
<evidence type="ECO:0000256" key="4">
    <source>
        <dbReference type="ARBA" id="ARBA00022679"/>
    </source>
</evidence>
<dbReference type="InterPro" id="IPR003447">
    <property type="entry name" value="FEMABX"/>
</dbReference>
<comment type="subcellular location">
    <subcellularLocation>
        <location evidence="1">Cytoplasm</location>
    </subcellularLocation>
</comment>
<keyword evidence="12" id="KW-1185">Reference proteome</keyword>
<keyword evidence="4 10" id="KW-0808">Transferase</keyword>
<dbReference type="GO" id="GO:0071555">
    <property type="term" value="P:cell wall organization"/>
    <property type="evidence" value="ECO:0007669"/>
    <property type="project" value="UniProtKB-KW"/>
</dbReference>
<dbReference type="EMBL" id="BMCB01000003">
    <property type="protein sequence ID" value="GGA84243.1"/>
    <property type="molecule type" value="Genomic_DNA"/>
</dbReference>
<comment type="similarity">
    <text evidence="2">Belongs to the FemABX family.</text>
</comment>
<dbReference type="Proteomes" id="UP000243706">
    <property type="component" value="Chromosome 1"/>
</dbReference>
<dbReference type="AlphaFoldDB" id="A0A240BWJ4"/>
<dbReference type="EC" id="2.3.2.17" evidence="10"/>
<accession>A0A240BWJ4</accession>
<organism evidence="10 11">
    <name type="scientific">Staphylococcus muscae</name>
    <dbReference type="NCBI Taxonomy" id="1294"/>
    <lineage>
        <taxon>Bacteria</taxon>
        <taxon>Bacillati</taxon>
        <taxon>Bacillota</taxon>
        <taxon>Bacilli</taxon>
        <taxon>Bacillales</taxon>
        <taxon>Staphylococcaceae</taxon>
        <taxon>Staphylococcus</taxon>
    </lineage>
</organism>
<evidence type="ECO:0000256" key="8">
    <source>
        <dbReference type="ARBA" id="ARBA00023316"/>
    </source>
</evidence>
<evidence type="ECO:0000256" key="1">
    <source>
        <dbReference type="ARBA" id="ARBA00004496"/>
    </source>
</evidence>
<dbReference type="InterPro" id="IPR050644">
    <property type="entry name" value="PG_Glycine_Bridge_Synth"/>
</dbReference>
<evidence type="ECO:0000313" key="9">
    <source>
        <dbReference type="EMBL" id="GGA84243.1"/>
    </source>
</evidence>
<gene>
    <name evidence="10" type="primary">femA_1</name>
    <name evidence="9" type="ORF">GCM10007183_05540</name>
    <name evidence="10" type="ORF">SAMEA4412661_00404</name>
</gene>
<dbReference type="InterPro" id="IPR016181">
    <property type="entry name" value="Acyl_CoA_acyltransferase"/>
</dbReference>
<evidence type="ECO:0000256" key="6">
    <source>
        <dbReference type="ARBA" id="ARBA00022984"/>
    </source>
</evidence>
<dbReference type="Pfam" id="PF02388">
    <property type="entry name" value="FemAB"/>
    <property type="match status" value="1"/>
</dbReference>
<proteinExistence type="inferred from homology"/>
<dbReference type="EMBL" id="LT906464">
    <property type="protein sequence ID" value="SNW00221.1"/>
    <property type="molecule type" value="Genomic_DNA"/>
</dbReference>
<evidence type="ECO:0000256" key="2">
    <source>
        <dbReference type="ARBA" id="ARBA00009943"/>
    </source>
</evidence>
<name>A0A240BWJ4_9STAP</name>
<dbReference type="GO" id="GO:0008360">
    <property type="term" value="P:regulation of cell shape"/>
    <property type="evidence" value="ECO:0007669"/>
    <property type="project" value="UniProtKB-KW"/>
</dbReference>
<dbReference type="GO" id="GO:0009252">
    <property type="term" value="P:peptidoglycan biosynthetic process"/>
    <property type="evidence" value="ECO:0007669"/>
    <property type="project" value="UniProtKB-KW"/>
</dbReference>
<reference evidence="12" key="3">
    <citation type="journal article" date="2019" name="Int. J. Syst. Evol. Microbiol.">
        <title>The Global Catalogue of Microorganisms (GCM) 10K type strain sequencing project: providing services to taxonomists for standard genome sequencing and annotation.</title>
        <authorList>
            <consortium name="The Broad Institute Genomics Platform"/>
            <consortium name="The Broad Institute Genome Sequencing Center for Infectious Disease"/>
            <person name="Wu L."/>
            <person name="Ma J."/>
        </authorList>
    </citation>
    <scope>NUCLEOTIDE SEQUENCE [LARGE SCALE GENOMIC DNA]</scope>
    <source>
        <strain evidence="12">CCM 4175</strain>
    </source>
</reference>
<dbReference type="SUPFAM" id="SSF55729">
    <property type="entry name" value="Acyl-CoA N-acyltransferases (Nat)"/>
    <property type="match status" value="1"/>
</dbReference>
<dbReference type="GO" id="GO:0016755">
    <property type="term" value="F:aminoacyltransferase activity"/>
    <property type="evidence" value="ECO:0007669"/>
    <property type="project" value="InterPro"/>
</dbReference>
<reference evidence="9" key="4">
    <citation type="submission" date="2024-05" db="EMBL/GenBank/DDBJ databases">
        <authorList>
            <person name="Sun Q."/>
            <person name="Sedlacek I."/>
        </authorList>
    </citation>
    <scope>NUCLEOTIDE SEQUENCE</scope>
    <source>
        <strain evidence="9">CCM 4175</strain>
    </source>
</reference>
<evidence type="ECO:0000256" key="3">
    <source>
        <dbReference type="ARBA" id="ARBA00022490"/>
    </source>
</evidence>
<evidence type="ECO:0000256" key="5">
    <source>
        <dbReference type="ARBA" id="ARBA00022960"/>
    </source>
</evidence>
<evidence type="ECO:0000256" key="7">
    <source>
        <dbReference type="ARBA" id="ARBA00023315"/>
    </source>
</evidence>
<evidence type="ECO:0000313" key="10">
    <source>
        <dbReference type="EMBL" id="SNW00221.1"/>
    </source>
</evidence>
<dbReference type="GO" id="GO:0005737">
    <property type="term" value="C:cytoplasm"/>
    <property type="evidence" value="ECO:0007669"/>
    <property type="project" value="UniProtKB-SubCell"/>
</dbReference>
<reference evidence="10 11" key="2">
    <citation type="submission" date="2017-06" db="EMBL/GenBank/DDBJ databases">
        <authorList>
            <consortium name="Pathogen Informatics"/>
        </authorList>
    </citation>
    <scope>NUCLEOTIDE SEQUENCE [LARGE SCALE GENOMIC DNA]</scope>
    <source>
        <strain evidence="10 11">NCTC13833</strain>
    </source>
</reference>
<dbReference type="PANTHER" id="PTHR36174">
    <property type="entry name" value="LIPID II:GLYCINE GLYCYLTRANSFERASE"/>
    <property type="match status" value="1"/>
</dbReference>
<keyword evidence="3" id="KW-0963">Cytoplasm</keyword>
<dbReference type="PANTHER" id="PTHR36174:SF2">
    <property type="entry name" value="AMINOACYLTRANSFERASE FEMA"/>
    <property type="match status" value="1"/>
</dbReference>
<keyword evidence="8" id="KW-0961">Cell wall biogenesis/degradation</keyword>
<evidence type="ECO:0000313" key="11">
    <source>
        <dbReference type="Proteomes" id="UP000243706"/>
    </source>
</evidence>
<keyword evidence="7 10" id="KW-0012">Acyltransferase</keyword>
<keyword evidence="6" id="KW-0573">Peptidoglycan synthesis</keyword>
<reference evidence="9" key="1">
    <citation type="journal article" date="2014" name="Int. J. Syst. Evol. Microbiol.">
        <title>Complete genome of a new Firmicutes species belonging to the dominant human colonic microbiota ('Ruminococcus bicirculans') reveals two chromosomes and a selective capacity to utilize plant glucans.</title>
        <authorList>
            <consortium name="NISC Comparative Sequencing Program"/>
            <person name="Wegmann U."/>
            <person name="Louis P."/>
            <person name="Goesmann A."/>
            <person name="Henrissat B."/>
            <person name="Duncan S.H."/>
            <person name="Flint H.J."/>
        </authorList>
    </citation>
    <scope>NUCLEOTIDE SEQUENCE</scope>
    <source>
        <strain evidence="9">CCM 4175</strain>
    </source>
</reference>
<protein>
    <submittedName>
        <fullName evidence="10">FmhA protein</fullName>
        <ecNumber evidence="10">2.3.2.17</ecNumber>
    </submittedName>
</protein>
<dbReference type="Gene3D" id="3.40.630.30">
    <property type="match status" value="1"/>
</dbReference>
<evidence type="ECO:0000313" key="12">
    <source>
        <dbReference type="Proteomes" id="UP000652995"/>
    </source>
</evidence>